<dbReference type="InterPro" id="IPR006574">
    <property type="entry name" value="PRY"/>
</dbReference>
<dbReference type="Pfam" id="PF13765">
    <property type="entry name" value="PRY"/>
    <property type="match status" value="1"/>
</dbReference>
<dbReference type="SUPFAM" id="SSF49899">
    <property type="entry name" value="Concanavalin A-like lectins/glucanases"/>
    <property type="match status" value="1"/>
</dbReference>
<gene>
    <name evidence="2" type="ORF">DAT39_019568</name>
</gene>
<dbReference type="PRINTS" id="PR01407">
    <property type="entry name" value="BUTYPHLNCDUF"/>
</dbReference>
<dbReference type="EMBL" id="QNUK01000656">
    <property type="protein sequence ID" value="KAF5890723.1"/>
    <property type="molecule type" value="Genomic_DNA"/>
</dbReference>
<feature type="non-terminal residue" evidence="2">
    <location>
        <position position="1"/>
    </location>
</feature>
<dbReference type="InterPro" id="IPR003879">
    <property type="entry name" value="Butyrophylin_SPRY"/>
</dbReference>
<accession>A0A8J4THP0</accession>
<dbReference type="SMART" id="SM00589">
    <property type="entry name" value="PRY"/>
    <property type="match status" value="1"/>
</dbReference>
<feature type="non-terminal residue" evidence="2">
    <location>
        <position position="61"/>
    </location>
</feature>
<protein>
    <submittedName>
        <fullName evidence="2">E3 ubiquitin-protein ligase TRIM39-like isoform X1</fullName>
    </submittedName>
</protein>
<dbReference type="InterPro" id="IPR013320">
    <property type="entry name" value="ConA-like_dom_sf"/>
</dbReference>
<dbReference type="OrthoDB" id="6105938at2759"/>
<dbReference type="AlphaFoldDB" id="A0A8J4THP0"/>
<dbReference type="InterPro" id="IPR043136">
    <property type="entry name" value="B30.2/SPRY_sf"/>
</dbReference>
<sequence>LKKIQEHAVDVTLDPDTANPCLALTNDGKEVTCENFIKRLPDNPERFDRCVSVLGKEGFSS</sequence>
<evidence type="ECO:0000259" key="1">
    <source>
        <dbReference type="PROSITE" id="PS50188"/>
    </source>
</evidence>
<reference evidence="2" key="1">
    <citation type="submission" date="2020-07" db="EMBL/GenBank/DDBJ databases">
        <title>Clarias magur genome sequencing, assembly and annotation.</title>
        <authorList>
            <person name="Kushwaha B."/>
            <person name="Kumar R."/>
            <person name="Das P."/>
            <person name="Joshi C.G."/>
            <person name="Kumar D."/>
            <person name="Nagpure N.S."/>
            <person name="Pandey M."/>
            <person name="Agarwal S."/>
            <person name="Srivastava S."/>
            <person name="Singh M."/>
            <person name="Sahoo L."/>
            <person name="Jayasankar P."/>
            <person name="Meher P.K."/>
            <person name="Koringa P.G."/>
            <person name="Iquebal M.A."/>
            <person name="Das S.P."/>
            <person name="Bit A."/>
            <person name="Patnaik S."/>
            <person name="Patel N."/>
            <person name="Shah T.M."/>
            <person name="Hinsu A."/>
            <person name="Jena J.K."/>
        </authorList>
    </citation>
    <scope>NUCLEOTIDE SEQUENCE</scope>
    <source>
        <strain evidence="2">CIFAMagur01</strain>
        <tissue evidence="2">Testis</tissue>
    </source>
</reference>
<dbReference type="PROSITE" id="PS50188">
    <property type="entry name" value="B302_SPRY"/>
    <property type="match status" value="1"/>
</dbReference>
<evidence type="ECO:0000313" key="2">
    <source>
        <dbReference type="EMBL" id="KAF5890723.1"/>
    </source>
</evidence>
<organism evidence="2 3">
    <name type="scientific">Clarias magur</name>
    <name type="common">Asian catfish</name>
    <name type="synonym">Macropteronotus magur</name>
    <dbReference type="NCBI Taxonomy" id="1594786"/>
    <lineage>
        <taxon>Eukaryota</taxon>
        <taxon>Metazoa</taxon>
        <taxon>Chordata</taxon>
        <taxon>Craniata</taxon>
        <taxon>Vertebrata</taxon>
        <taxon>Euteleostomi</taxon>
        <taxon>Actinopterygii</taxon>
        <taxon>Neopterygii</taxon>
        <taxon>Teleostei</taxon>
        <taxon>Ostariophysi</taxon>
        <taxon>Siluriformes</taxon>
        <taxon>Clariidae</taxon>
        <taxon>Clarias</taxon>
    </lineage>
</organism>
<dbReference type="InterPro" id="IPR050143">
    <property type="entry name" value="TRIM/RBCC"/>
</dbReference>
<keyword evidence="3" id="KW-1185">Reference proteome</keyword>
<dbReference type="Gene3D" id="2.60.120.920">
    <property type="match status" value="1"/>
</dbReference>
<name>A0A8J4THP0_CLAMG</name>
<proteinExistence type="predicted"/>
<dbReference type="Proteomes" id="UP000727407">
    <property type="component" value="Unassembled WGS sequence"/>
</dbReference>
<dbReference type="InterPro" id="IPR001870">
    <property type="entry name" value="B30.2/SPRY"/>
</dbReference>
<evidence type="ECO:0000313" key="3">
    <source>
        <dbReference type="Proteomes" id="UP000727407"/>
    </source>
</evidence>
<comment type="caution">
    <text evidence="2">The sequence shown here is derived from an EMBL/GenBank/DDBJ whole genome shotgun (WGS) entry which is preliminary data.</text>
</comment>
<dbReference type="PANTHER" id="PTHR24103">
    <property type="entry name" value="E3 UBIQUITIN-PROTEIN LIGASE TRIM"/>
    <property type="match status" value="1"/>
</dbReference>
<feature type="domain" description="B30.2/SPRY" evidence="1">
    <location>
        <begin position="1"/>
        <end position="61"/>
    </location>
</feature>